<dbReference type="GO" id="GO:0016301">
    <property type="term" value="F:kinase activity"/>
    <property type="evidence" value="ECO:0007669"/>
    <property type="project" value="UniProtKB-KW"/>
</dbReference>
<gene>
    <name evidence="1" type="ORF">JIV24_19825</name>
</gene>
<dbReference type="Gene3D" id="3.30.420.40">
    <property type="match status" value="2"/>
</dbReference>
<dbReference type="Proteomes" id="UP000605676">
    <property type="component" value="Unassembled WGS sequence"/>
</dbReference>
<dbReference type="NCBIfam" id="NF007144">
    <property type="entry name" value="PRK09585.2-3"/>
    <property type="match status" value="1"/>
</dbReference>
<reference evidence="1 2" key="1">
    <citation type="submission" date="2021-01" db="EMBL/GenBank/DDBJ databases">
        <title>Carboxyliciviraga sp.nov., isolated from coastal sediments.</title>
        <authorList>
            <person name="Lu D."/>
            <person name="Zhang T."/>
        </authorList>
    </citation>
    <scope>NUCLEOTIDE SEQUENCE [LARGE SCALE GENOMIC DNA]</scope>
    <source>
        <strain evidence="1 2">N1Y132</strain>
    </source>
</reference>
<accession>A0ABS1HPJ3</accession>
<dbReference type="SUPFAM" id="SSF53067">
    <property type="entry name" value="Actin-like ATPase domain"/>
    <property type="match status" value="1"/>
</dbReference>
<dbReference type="EMBL" id="JAENRR010000079">
    <property type="protein sequence ID" value="MBK3519602.1"/>
    <property type="molecule type" value="Genomic_DNA"/>
</dbReference>
<keyword evidence="1" id="KW-0808">Transferase</keyword>
<name>A0ABS1HPJ3_9BACT</name>
<sequence>MIKQIKNSYCCVGLMSGTSLDGLDVVLCELNYIDNQWSYEFVDCSTIVYDSEMKNALKSAPILMVKELLELHRHYGKWLGEQVNDFMKGRGEEPIFIASHGHTVFHEPDVHLNFQLGDGNMIAAVTGISTVSDFRSMDVCLNGQGAPLVPVGDKLLFSDYDACVNIGGFANVSCELNGQRIAWDICPVNFVINRLISALGLSMDEGGQIGQKGMLIPELLDELDSIAYYQKAAPKSLAQEWVEDCFWPIIDRYRNFDLSDVLRTCYEHMSTAIANDINEKVSVGKVLFTGGGVYNSFLMRLIRAKLKAELVIPDKQLVEYKEALVFALLGALRYRGEINCLKSVTGADRDCSSGIINFIQN</sequence>
<comment type="caution">
    <text evidence="1">The sequence shown here is derived from an EMBL/GenBank/DDBJ whole genome shotgun (WGS) entry which is preliminary data.</text>
</comment>
<dbReference type="InterPro" id="IPR043129">
    <property type="entry name" value="ATPase_NBD"/>
</dbReference>
<keyword evidence="2" id="KW-1185">Reference proteome</keyword>
<dbReference type="EC" id="2.7.1.170" evidence="1"/>
<organism evidence="1 2">
    <name type="scientific">Carboxylicivirga marina</name>
    <dbReference type="NCBI Taxonomy" id="2800988"/>
    <lineage>
        <taxon>Bacteria</taxon>
        <taxon>Pseudomonadati</taxon>
        <taxon>Bacteroidota</taxon>
        <taxon>Bacteroidia</taxon>
        <taxon>Marinilabiliales</taxon>
        <taxon>Marinilabiliaceae</taxon>
        <taxon>Carboxylicivirga</taxon>
    </lineage>
</organism>
<dbReference type="InterPro" id="IPR005338">
    <property type="entry name" value="Anhydro_N_Ac-Mur_kinase"/>
</dbReference>
<dbReference type="Pfam" id="PF03702">
    <property type="entry name" value="AnmK"/>
    <property type="match status" value="1"/>
</dbReference>
<keyword evidence="1" id="KW-0418">Kinase</keyword>
<dbReference type="RefSeq" id="WP_200466821.1">
    <property type="nucleotide sequence ID" value="NZ_JAENRR010000079.1"/>
</dbReference>
<protein>
    <submittedName>
        <fullName evidence="1">Anhydro-N-acetylmuramic acid kinase</fullName>
        <ecNumber evidence="1">2.7.1.170</ecNumber>
    </submittedName>
</protein>
<proteinExistence type="predicted"/>
<dbReference type="PANTHER" id="PTHR30605">
    <property type="entry name" value="ANHYDRO-N-ACETYLMURAMIC ACID KINASE"/>
    <property type="match status" value="1"/>
</dbReference>
<evidence type="ECO:0000313" key="2">
    <source>
        <dbReference type="Proteomes" id="UP000605676"/>
    </source>
</evidence>
<evidence type="ECO:0000313" key="1">
    <source>
        <dbReference type="EMBL" id="MBK3519602.1"/>
    </source>
</evidence>
<dbReference type="PANTHER" id="PTHR30605:SF0">
    <property type="entry name" value="ANHYDRO-N-ACETYLMURAMIC ACID KINASE"/>
    <property type="match status" value="1"/>
</dbReference>